<accession>A0ACD5VR91</accession>
<protein>
    <submittedName>
        <fullName evidence="1">Uncharacterized protein</fullName>
    </submittedName>
</protein>
<proteinExistence type="predicted"/>
<reference evidence="1" key="2">
    <citation type="submission" date="2025-09" db="UniProtKB">
        <authorList>
            <consortium name="EnsemblPlants"/>
        </authorList>
    </citation>
    <scope>IDENTIFICATION</scope>
</reference>
<evidence type="ECO:0000313" key="2">
    <source>
        <dbReference type="Proteomes" id="UP001732700"/>
    </source>
</evidence>
<dbReference type="EnsemblPlants" id="AVESA.00010b.r2.3CG0473220.1">
    <property type="protein sequence ID" value="AVESA.00010b.r2.3CG0473220.1.CDS.1"/>
    <property type="gene ID" value="AVESA.00010b.r2.3CG0473220"/>
</dbReference>
<keyword evidence="2" id="KW-1185">Reference proteome</keyword>
<name>A0ACD5VR91_AVESA</name>
<dbReference type="Proteomes" id="UP001732700">
    <property type="component" value="Chromosome 3C"/>
</dbReference>
<organism evidence="1 2">
    <name type="scientific">Avena sativa</name>
    <name type="common">Oat</name>
    <dbReference type="NCBI Taxonomy" id="4498"/>
    <lineage>
        <taxon>Eukaryota</taxon>
        <taxon>Viridiplantae</taxon>
        <taxon>Streptophyta</taxon>
        <taxon>Embryophyta</taxon>
        <taxon>Tracheophyta</taxon>
        <taxon>Spermatophyta</taxon>
        <taxon>Magnoliopsida</taxon>
        <taxon>Liliopsida</taxon>
        <taxon>Poales</taxon>
        <taxon>Poaceae</taxon>
        <taxon>BOP clade</taxon>
        <taxon>Pooideae</taxon>
        <taxon>Poodae</taxon>
        <taxon>Poeae</taxon>
        <taxon>Poeae Chloroplast Group 1 (Aveneae type)</taxon>
        <taxon>Aveninae</taxon>
        <taxon>Avena</taxon>
    </lineage>
</organism>
<reference evidence="1" key="1">
    <citation type="submission" date="2021-05" db="EMBL/GenBank/DDBJ databases">
        <authorList>
            <person name="Scholz U."/>
            <person name="Mascher M."/>
            <person name="Fiebig A."/>
        </authorList>
    </citation>
    <scope>NUCLEOTIDE SEQUENCE [LARGE SCALE GENOMIC DNA]</scope>
</reference>
<evidence type="ECO:0000313" key="1">
    <source>
        <dbReference type="EnsemblPlants" id="AVESA.00010b.r2.3CG0473220.1.CDS.1"/>
    </source>
</evidence>
<sequence>MGPRGVVPSSAAAAMLGMEMHLSHPPQPQMYANSAFQQPEHHHGCAGGFQHHQPLPVRQHTPPSYSPSPYAAAVKAGGHEEEEMGNGAGNGDGAVQQPVTVVCPWSRMKWTDGMVRLLITVVYNAGDDGEGVSAGGRTAASHGKGGASAAAHGHGGHGQQAAAQQQKKGKWKSVSRAMMENGFMVSPQQCEDKFNDLNKRYKRVVDLLGRGKACRVVENPALLDGMDELTPRAKEEERKLLSSKHLFFREMCTYHNPGAAAAASHSTDEGTACFHHPRPASVLCAATLSAALHVAAPSPAMVHSSTCAAVDDDDDSEYVPSSNEVEEDDEDDLDDEEEQAAGSKRRGGHIDDSNRFHHQHNNGYHKRRRDESSAMAAGEDDEEDGNKRARSRTRVREEGPSAVQQLQSELAAVMATGGDQQHLRQWMRRRAVELEEQQVAYECREYQLQRQRLKWERFRANKERDMERARLRNDRLRIDGRRMLLMLRQKDLDLDMAEANYYSSIDHHTGAQTPPLAAFHQQLGSSPSTAGHTS</sequence>